<feature type="non-terminal residue" evidence="2">
    <location>
        <position position="1"/>
    </location>
</feature>
<dbReference type="SUPFAM" id="SSF48726">
    <property type="entry name" value="Immunoglobulin"/>
    <property type="match status" value="1"/>
</dbReference>
<comment type="caution">
    <text evidence="2">The sequence shown here is derived from an EMBL/GenBank/DDBJ whole genome shotgun (WGS) entry which is preliminary data.</text>
</comment>
<dbReference type="SMART" id="SM00409">
    <property type="entry name" value="IG"/>
    <property type="match status" value="1"/>
</dbReference>
<accession>A0ABN9C9X1</accession>
<dbReference type="InterPro" id="IPR036179">
    <property type="entry name" value="Ig-like_dom_sf"/>
</dbReference>
<proteinExistence type="predicted"/>
<feature type="non-terminal residue" evidence="2">
    <location>
        <position position="112"/>
    </location>
</feature>
<dbReference type="InterPro" id="IPR007110">
    <property type="entry name" value="Ig-like_dom"/>
</dbReference>
<reference evidence="2" key="1">
    <citation type="submission" date="2023-05" db="EMBL/GenBank/DDBJ databases">
        <authorList>
            <person name="Stuckert A."/>
        </authorList>
    </citation>
    <scope>NUCLEOTIDE SEQUENCE</scope>
</reference>
<organism evidence="2 3">
    <name type="scientific">Staurois parvus</name>
    <dbReference type="NCBI Taxonomy" id="386267"/>
    <lineage>
        <taxon>Eukaryota</taxon>
        <taxon>Metazoa</taxon>
        <taxon>Chordata</taxon>
        <taxon>Craniata</taxon>
        <taxon>Vertebrata</taxon>
        <taxon>Euteleostomi</taxon>
        <taxon>Amphibia</taxon>
        <taxon>Batrachia</taxon>
        <taxon>Anura</taxon>
        <taxon>Neobatrachia</taxon>
        <taxon>Ranoidea</taxon>
        <taxon>Ranidae</taxon>
        <taxon>Staurois</taxon>
    </lineage>
</organism>
<dbReference type="Pfam" id="PF07679">
    <property type="entry name" value="I-set"/>
    <property type="match status" value="1"/>
</dbReference>
<dbReference type="InterPro" id="IPR013783">
    <property type="entry name" value="Ig-like_fold"/>
</dbReference>
<gene>
    <name evidence="2" type="ORF">SPARVUS_LOCUS4591843</name>
</gene>
<keyword evidence="3" id="KW-1185">Reference proteome</keyword>
<evidence type="ECO:0000259" key="1">
    <source>
        <dbReference type="PROSITE" id="PS50835"/>
    </source>
</evidence>
<dbReference type="Gene3D" id="2.60.40.10">
    <property type="entry name" value="Immunoglobulins"/>
    <property type="match status" value="1"/>
</dbReference>
<feature type="domain" description="Ig-like" evidence="1">
    <location>
        <begin position="1"/>
        <end position="92"/>
    </location>
</feature>
<protein>
    <recommendedName>
        <fullName evidence="1">Ig-like domain-containing protein</fullName>
    </recommendedName>
</protein>
<dbReference type="EMBL" id="CATNWA010008786">
    <property type="protein sequence ID" value="CAI9556857.1"/>
    <property type="molecule type" value="Genomic_DNA"/>
</dbReference>
<dbReference type="PROSITE" id="PS50835">
    <property type="entry name" value="IG_LIKE"/>
    <property type="match status" value="1"/>
</dbReference>
<evidence type="ECO:0000313" key="3">
    <source>
        <dbReference type="Proteomes" id="UP001162483"/>
    </source>
</evidence>
<name>A0ABN9C9X1_9NEOB</name>
<sequence>PAFLEKLPPETFVKEGTDVSLFCVIKGIPAPCVIWLFNKLLVDESTTCLLRNDGSLCSLKVLKIVPKQSGIYTCKIVNAAGQAECSTHLTVTALEKVLQERIEQQIEFEVKG</sequence>
<dbReference type="InterPro" id="IPR013098">
    <property type="entry name" value="Ig_I-set"/>
</dbReference>
<dbReference type="Proteomes" id="UP001162483">
    <property type="component" value="Unassembled WGS sequence"/>
</dbReference>
<dbReference type="InterPro" id="IPR003598">
    <property type="entry name" value="Ig_sub2"/>
</dbReference>
<dbReference type="InterPro" id="IPR003599">
    <property type="entry name" value="Ig_sub"/>
</dbReference>
<evidence type="ECO:0000313" key="2">
    <source>
        <dbReference type="EMBL" id="CAI9556857.1"/>
    </source>
</evidence>
<dbReference type="SMART" id="SM00408">
    <property type="entry name" value="IGc2"/>
    <property type="match status" value="1"/>
</dbReference>
<dbReference type="PANTHER" id="PTHR47633">
    <property type="entry name" value="IMMUNOGLOBULIN"/>
    <property type="match status" value="1"/>
</dbReference>